<name>A0ABW0SQ41_9GAMM</name>
<keyword evidence="2" id="KW-1185">Reference proteome</keyword>
<dbReference type="SUPFAM" id="SSF142906">
    <property type="entry name" value="YjbR-like"/>
    <property type="match status" value="1"/>
</dbReference>
<accession>A0ABW0SQ41</accession>
<dbReference type="Pfam" id="PF04237">
    <property type="entry name" value="YjbR"/>
    <property type="match status" value="1"/>
</dbReference>
<organism evidence="1 2">
    <name type="scientific">Lysobacter yangpyeongensis</name>
    <dbReference type="NCBI Taxonomy" id="346182"/>
    <lineage>
        <taxon>Bacteria</taxon>
        <taxon>Pseudomonadati</taxon>
        <taxon>Pseudomonadota</taxon>
        <taxon>Gammaproteobacteria</taxon>
        <taxon>Lysobacterales</taxon>
        <taxon>Lysobacteraceae</taxon>
        <taxon>Lysobacter</taxon>
    </lineage>
</organism>
<dbReference type="EMBL" id="JBHSNM010000003">
    <property type="protein sequence ID" value="MFC5570732.1"/>
    <property type="molecule type" value="Genomic_DNA"/>
</dbReference>
<dbReference type="InterPro" id="IPR058532">
    <property type="entry name" value="YjbR/MT2646/Rv2570-like"/>
</dbReference>
<dbReference type="Gene3D" id="3.90.1150.30">
    <property type="match status" value="1"/>
</dbReference>
<sequence length="120" mass="13570">MNEPMNETALRKLTDAWPGVEAGIKWEDDLVFTVAGKMFCVTCIRGAHKGSISFKVEDERFLEFTGRPGFIPAPYLARAHWVQIASARPLPAAELRALIRRSYELVRAKLPKKTQRELAD</sequence>
<protein>
    <submittedName>
        <fullName evidence="1">MmcQ/YjbR family DNA-binding protein</fullName>
    </submittedName>
</protein>
<evidence type="ECO:0000313" key="2">
    <source>
        <dbReference type="Proteomes" id="UP001596036"/>
    </source>
</evidence>
<dbReference type="InterPro" id="IPR007351">
    <property type="entry name" value="YjbR"/>
</dbReference>
<comment type="caution">
    <text evidence="1">The sequence shown here is derived from an EMBL/GenBank/DDBJ whole genome shotgun (WGS) entry which is preliminary data.</text>
</comment>
<dbReference type="InterPro" id="IPR038056">
    <property type="entry name" value="YjbR-like_sf"/>
</dbReference>
<dbReference type="RefSeq" id="WP_386755181.1">
    <property type="nucleotide sequence ID" value="NZ_JBHSNM010000003.1"/>
</dbReference>
<dbReference type="PANTHER" id="PTHR35145:SF1">
    <property type="entry name" value="CYTOPLASMIC PROTEIN"/>
    <property type="match status" value="1"/>
</dbReference>
<dbReference type="PANTHER" id="PTHR35145">
    <property type="entry name" value="CYTOPLASMIC PROTEIN-RELATED"/>
    <property type="match status" value="1"/>
</dbReference>
<dbReference type="Proteomes" id="UP001596036">
    <property type="component" value="Unassembled WGS sequence"/>
</dbReference>
<keyword evidence="1" id="KW-0238">DNA-binding</keyword>
<reference evidence="2" key="1">
    <citation type="journal article" date="2019" name="Int. J. Syst. Evol. Microbiol.">
        <title>The Global Catalogue of Microorganisms (GCM) 10K type strain sequencing project: providing services to taxonomists for standard genome sequencing and annotation.</title>
        <authorList>
            <consortium name="The Broad Institute Genomics Platform"/>
            <consortium name="The Broad Institute Genome Sequencing Center for Infectious Disease"/>
            <person name="Wu L."/>
            <person name="Ma J."/>
        </authorList>
    </citation>
    <scope>NUCLEOTIDE SEQUENCE [LARGE SCALE GENOMIC DNA]</scope>
    <source>
        <strain evidence="2">KACC 11407</strain>
    </source>
</reference>
<proteinExistence type="predicted"/>
<evidence type="ECO:0000313" key="1">
    <source>
        <dbReference type="EMBL" id="MFC5570732.1"/>
    </source>
</evidence>
<dbReference type="GO" id="GO:0003677">
    <property type="term" value="F:DNA binding"/>
    <property type="evidence" value="ECO:0007669"/>
    <property type="project" value="UniProtKB-KW"/>
</dbReference>
<gene>
    <name evidence="1" type="ORF">ACFPN1_11730</name>
</gene>